<sequence>MALTFSDILKEGNDHIPFIIFPEFRSFFTELPLHSVIFSHHLICEGYFFIFLKFPRLSASLSHYKMVAH</sequence>
<protein>
    <submittedName>
        <fullName evidence="2">Actin maturation protease</fullName>
    </submittedName>
</protein>
<dbReference type="WBParaSite" id="PgR012_g007_t01">
    <property type="protein sequence ID" value="PgR012_g007_t01"/>
    <property type="gene ID" value="PgR012_g007"/>
</dbReference>
<dbReference type="Proteomes" id="UP000887569">
    <property type="component" value="Unplaced"/>
</dbReference>
<name>A0A915AQH4_PARUN</name>
<accession>A0A915AQH4</accession>
<dbReference type="AlphaFoldDB" id="A0A915AQH4"/>
<evidence type="ECO:0000313" key="1">
    <source>
        <dbReference type="Proteomes" id="UP000887569"/>
    </source>
</evidence>
<keyword evidence="1" id="KW-1185">Reference proteome</keyword>
<organism evidence="1 2">
    <name type="scientific">Parascaris univalens</name>
    <name type="common">Nematode worm</name>
    <dbReference type="NCBI Taxonomy" id="6257"/>
    <lineage>
        <taxon>Eukaryota</taxon>
        <taxon>Metazoa</taxon>
        <taxon>Ecdysozoa</taxon>
        <taxon>Nematoda</taxon>
        <taxon>Chromadorea</taxon>
        <taxon>Rhabditida</taxon>
        <taxon>Spirurina</taxon>
        <taxon>Ascaridomorpha</taxon>
        <taxon>Ascaridoidea</taxon>
        <taxon>Ascarididae</taxon>
        <taxon>Parascaris</taxon>
    </lineage>
</organism>
<proteinExistence type="predicted"/>
<reference evidence="2" key="1">
    <citation type="submission" date="2022-11" db="UniProtKB">
        <authorList>
            <consortium name="WormBaseParasite"/>
        </authorList>
    </citation>
    <scope>IDENTIFICATION</scope>
</reference>
<evidence type="ECO:0000313" key="2">
    <source>
        <dbReference type="WBParaSite" id="PgR012_g007_t01"/>
    </source>
</evidence>